<dbReference type="GO" id="GO:0007156">
    <property type="term" value="P:homophilic cell adhesion via plasma membrane adhesion molecules"/>
    <property type="evidence" value="ECO:0007669"/>
    <property type="project" value="InterPro"/>
</dbReference>
<dbReference type="FunFam" id="2.60.40.60:FF:000123">
    <property type="entry name" value="Protocadherin beta 4"/>
    <property type="match status" value="1"/>
</dbReference>
<reference evidence="15" key="1">
    <citation type="submission" date="2022-08" db="EMBL/GenBank/DDBJ databases">
        <title>Genome sequencing of akame (Lates japonicus).</title>
        <authorList>
            <person name="Hashiguchi Y."/>
            <person name="Takahashi H."/>
        </authorList>
    </citation>
    <scope>NUCLEOTIDE SEQUENCE</scope>
    <source>
        <strain evidence="15">Kochi</strain>
    </source>
</reference>
<feature type="domain" description="Cadherin" evidence="14">
    <location>
        <begin position="354"/>
        <end position="460"/>
    </location>
</feature>
<dbReference type="GO" id="GO:0000902">
    <property type="term" value="P:cell morphogenesis"/>
    <property type="evidence" value="ECO:0007669"/>
    <property type="project" value="TreeGrafter"/>
</dbReference>
<evidence type="ECO:0000313" key="15">
    <source>
        <dbReference type="EMBL" id="GLD71965.1"/>
    </source>
</evidence>
<dbReference type="PRINTS" id="PR00205">
    <property type="entry name" value="CADHERIN"/>
</dbReference>
<dbReference type="GO" id="GO:0008013">
    <property type="term" value="F:beta-catenin binding"/>
    <property type="evidence" value="ECO:0007669"/>
    <property type="project" value="TreeGrafter"/>
</dbReference>
<evidence type="ECO:0000256" key="10">
    <source>
        <dbReference type="ARBA" id="ARBA00023136"/>
    </source>
</evidence>
<dbReference type="FunFam" id="2.60.40.60:FF:000019">
    <property type="entry name" value="Cadherin 2"/>
    <property type="match status" value="1"/>
</dbReference>
<keyword evidence="8" id="KW-0130">Cell adhesion</keyword>
<dbReference type="GO" id="GO:0005509">
    <property type="term" value="F:calcium ion binding"/>
    <property type="evidence" value="ECO:0007669"/>
    <property type="project" value="UniProtKB-UniRule"/>
</dbReference>
<keyword evidence="3 13" id="KW-0812">Transmembrane</keyword>
<feature type="domain" description="Cadherin" evidence="14">
    <location>
        <begin position="12"/>
        <end position="83"/>
    </location>
</feature>
<keyword evidence="16" id="KW-1185">Reference proteome</keyword>
<evidence type="ECO:0000256" key="12">
    <source>
        <dbReference type="PROSITE-ProRule" id="PRU00043"/>
    </source>
</evidence>
<dbReference type="GO" id="GO:0016339">
    <property type="term" value="P:calcium-dependent cell-cell adhesion via plasma membrane cell adhesion molecules"/>
    <property type="evidence" value="ECO:0007669"/>
    <property type="project" value="TreeGrafter"/>
</dbReference>
<evidence type="ECO:0000259" key="14">
    <source>
        <dbReference type="PROSITE" id="PS50268"/>
    </source>
</evidence>
<dbReference type="GO" id="GO:0034332">
    <property type="term" value="P:adherens junction organization"/>
    <property type="evidence" value="ECO:0007669"/>
    <property type="project" value="TreeGrafter"/>
</dbReference>
<dbReference type="FunFam" id="2.60.40.60:FF:000011">
    <property type="entry name" value="Cadherin 1"/>
    <property type="match status" value="1"/>
</dbReference>
<dbReference type="GO" id="GO:0060027">
    <property type="term" value="P:convergent extension involved in gastrulation"/>
    <property type="evidence" value="ECO:0007669"/>
    <property type="project" value="UniProtKB-ARBA"/>
</dbReference>
<keyword evidence="9 13" id="KW-1133">Transmembrane helix</keyword>
<comment type="caution">
    <text evidence="15">The sequence shown here is derived from an EMBL/GenBank/DDBJ whole genome shotgun (WGS) entry which is preliminary data.</text>
</comment>
<dbReference type="GO" id="GO:0045296">
    <property type="term" value="F:cadherin binding"/>
    <property type="evidence" value="ECO:0007669"/>
    <property type="project" value="TreeGrafter"/>
</dbReference>
<dbReference type="PROSITE" id="PS00232">
    <property type="entry name" value="CADHERIN_1"/>
    <property type="match status" value="2"/>
</dbReference>
<dbReference type="PROSITE" id="PS50268">
    <property type="entry name" value="CADHERIN_2"/>
    <property type="match status" value="6"/>
</dbReference>
<evidence type="ECO:0000256" key="13">
    <source>
        <dbReference type="SAM" id="Phobius"/>
    </source>
</evidence>
<dbReference type="GO" id="GO:0016342">
    <property type="term" value="C:catenin complex"/>
    <property type="evidence" value="ECO:0007669"/>
    <property type="project" value="TreeGrafter"/>
</dbReference>
<dbReference type="InterPro" id="IPR020894">
    <property type="entry name" value="Cadherin_CS"/>
</dbReference>
<keyword evidence="7 12" id="KW-0106">Calcium</keyword>
<name>A0AAD3NGF3_LATJO</name>
<evidence type="ECO:0000256" key="2">
    <source>
        <dbReference type="ARBA" id="ARBA00022475"/>
    </source>
</evidence>
<dbReference type="SUPFAM" id="SSF49313">
    <property type="entry name" value="Cadherin-like"/>
    <property type="match status" value="7"/>
</dbReference>
<dbReference type="GO" id="GO:0007043">
    <property type="term" value="P:cell-cell junction assembly"/>
    <property type="evidence" value="ECO:0007669"/>
    <property type="project" value="TreeGrafter"/>
</dbReference>
<dbReference type="SMART" id="SM00112">
    <property type="entry name" value="CA"/>
    <property type="match status" value="6"/>
</dbReference>
<evidence type="ECO:0000256" key="7">
    <source>
        <dbReference type="ARBA" id="ARBA00022837"/>
    </source>
</evidence>
<keyword evidence="6" id="KW-0677">Repeat</keyword>
<dbReference type="AlphaFoldDB" id="A0AAD3NGF3"/>
<evidence type="ECO:0000256" key="1">
    <source>
        <dbReference type="ARBA" id="ARBA00004251"/>
    </source>
</evidence>
<evidence type="ECO:0000256" key="9">
    <source>
        <dbReference type="ARBA" id="ARBA00022989"/>
    </source>
</evidence>
<organism evidence="15 16">
    <name type="scientific">Lates japonicus</name>
    <name type="common">Japanese lates</name>
    <dbReference type="NCBI Taxonomy" id="270547"/>
    <lineage>
        <taxon>Eukaryota</taxon>
        <taxon>Metazoa</taxon>
        <taxon>Chordata</taxon>
        <taxon>Craniata</taxon>
        <taxon>Vertebrata</taxon>
        <taxon>Euteleostomi</taxon>
        <taxon>Actinopterygii</taxon>
        <taxon>Neopterygii</taxon>
        <taxon>Teleostei</taxon>
        <taxon>Neoteleostei</taxon>
        <taxon>Acanthomorphata</taxon>
        <taxon>Carangaria</taxon>
        <taxon>Carangaria incertae sedis</taxon>
        <taxon>Centropomidae</taxon>
        <taxon>Lates</taxon>
    </lineage>
</organism>
<evidence type="ECO:0000313" key="16">
    <source>
        <dbReference type="Proteomes" id="UP001279410"/>
    </source>
</evidence>
<dbReference type="InterPro" id="IPR039808">
    <property type="entry name" value="Cadherin"/>
</dbReference>
<dbReference type="GO" id="GO:0005912">
    <property type="term" value="C:adherens junction"/>
    <property type="evidence" value="ECO:0007669"/>
    <property type="project" value="TreeGrafter"/>
</dbReference>
<keyword evidence="5" id="KW-0732">Signal</keyword>
<protein>
    <submittedName>
        <fullName evidence="15">Cadherin-17</fullName>
    </submittedName>
</protein>
<evidence type="ECO:0000256" key="5">
    <source>
        <dbReference type="ARBA" id="ARBA00022729"/>
    </source>
</evidence>
<feature type="domain" description="Cadherin" evidence="14">
    <location>
        <begin position="577"/>
        <end position="677"/>
    </location>
</feature>
<sequence length="951" mass="105366">MCQRDTSAGPKPTQVNNFVLSGEGRENIKISKDGWLYLEKSLDWSQEDHYIIMVEALADDEVVEAPISVIINVLDVNNNAPYFNQTDYTAVVRENKAAGVPFTRVFALDQDDPKTPNARLSYSLVSQIPNKQHTLLFQINPNTGEISTTEEGERMLKAREGIKYGRDEDQSIEALKTKFDEYCPGNNPHSIPYEANPFFTCVERAEVRRRNVNPLEDPDYTLIVRVQDLGGESETALSGNTRVHIVVQQNLWFNPGPIIVKENLLGNYPMVIAKVQSNDPDAIYSLVQKERELKFPFQITEDGEILLTEQLDREDKNMYILVVFAKDNNDQEVEEPLEIQVIVDDVNDNAPVCEKEESVFEVQENEPVGSLVGQLLAHDIDDVGTLNAQLTYTILSQNPPTTPIVFSIDAASGEIRALRSLQRKEEQAYHLSVKVSDPAFSTDCKVIIKVIDVNNELPLFEKTDYGSHTLAEDTTVGHTLLTIRATDADDPDSGSSLIEFHISSGNEGNVFAVETDGKGVGHLVIAKPLDYESSKDYKLQIDARNPEPLMKNLEYGRESTAFVSVSVTDVDEAPEFSLDILDVTVPENTTKGSVLLSVEAKDPEGKEIGFKLDGDTRGWLEIDAATGEIKTKDNLDRETMETFEVTVTAFEKDNPEKSSERVVSVRLLDVNDNVPKLIEKQAFICVKKPEPVIIKAQDGDSEPFSKPFTFTFAHGKKTPNWDLKPMGDTAAALTLRKIPTEDKTFTLPINIKDKAGMGVTQSFEVRVCNCTELGYCYVAPADRSSRLGMGPTIGILAGTLGFCIVVFIVVIKRLLCPENSSQRAASSVWNLPRECEAQQLYQCQLPLPGSGGAVRTAIGRAFVKAAGGHPCIVQVVGLFNPGPEGPLTTLQPPQAYTPSQPDTYMVWLLPWLCWTSAGERAVTADDASTANLFEQNVRAYCQRRTTSWDPL</sequence>
<feature type="domain" description="Cadherin" evidence="14">
    <location>
        <begin position="84"/>
        <end position="259"/>
    </location>
</feature>
<dbReference type="EMBL" id="BRZM01000814">
    <property type="protein sequence ID" value="GLD71965.1"/>
    <property type="molecule type" value="Genomic_DNA"/>
</dbReference>
<keyword evidence="10 13" id="KW-0472">Membrane</keyword>
<feature type="domain" description="Cadherin" evidence="14">
    <location>
        <begin position="469"/>
        <end position="576"/>
    </location>
</feature>
<gene>
    <name evidence="15" type="ORF">AKAME5_002328900</name>
</gene>
<keyword evidence="4" id="KW-0479">Metal-binding</keyword>
<accession>A0AAD3NGF3</accession>
<feature type="domain" description="Cadherin" evidence="14">
    <location>
        <begin position="284"/>
        <end position="353"/>
    </location>
</feature>
<dbReference type="InterPro" id="IPR015919">
    <property type="entry name" value="Cadherin-like_sf"/>
</dbReference>
<evidence type="ECO:0000256" key="11">
    <source>
        <dbReference type="ARBA" id="ARBA00023180"/>
    </source>
</evidence>
<dbReference type="InterPro" id="IPR002126">
    <property type="entry name" value="Cadherin-like_dom"/>
</dbReference>
<evidence type="ECO:0000256" key="3">
    <source>
        <dbReference type="ARBA" id="ARBA00022692"/>
    </source>
</evidence>
<dbReference type="GO" id="GO:0016477">
    <property type="term" value="P:cell migration"/>
    <property type="evidence" value="ECO:0007669"/>
    <property type="project" value="TreeGrafter"/>
</dbReference>
<dbReference type="PANTHER" id="PTHR24027:SF419">
    <property type="entry name" value="CADHERIN-17"/>
    <property type="match status" value="1"/>
</dbReference>
<evidence type="ECO:0000256" key="6">
    <source>
        <dbReference type="ARBA" id="ARBA00022737"/>
    </source>
</evidence>
<feature type="transmembrane region" description="Helical" evidence="13">
    <location>
        <begin position="793"/>
        <end position="815"/>
    </location>
</feature>
<keyword evidence="11" id="KW-0325">Glycoprotein</keyword>
<proteinExistence type="predicted"/>
<dbReference type="Pfam" id="PF00028">
    <property type="entry name" value="Cadherin"/>
    <property type="match status" value="5"/>
</dbReference>
<dbReference type="GO" id="GO:0044331">
    <property type="term" value="P:cell-cell adhesion mediated by cadherin"/>
    <property type="evidence" value="ECO:0007669"/>
    <property type="project" value="TreeGrafter"/>
</dbReference>
<dbReference type="CDD" id="cd11304">
    <property type="entry name" value="Cadherin_repeat"/>
    <property type="match status" value="6"/>
</dbReference>
<dbReference type="Proteomes" id="UP001279410">
    <property type="component" value="Unassembled WGS sequence"/>
</dbReference>
<evidence type="ECO:0000256" key="4">
    <source>
        <dbReference type="ARBA" id="ARBA00022723"/>
    </source>
</evidence>
<keyword evidence="2" id="KW-1003">Cell membrane</keyword>
<evidence type="ECO:0000256" key="8">
    <source>
        <dbReference type="ARBA" id="ARBA00022889"/>
    </source>
</evidence>
<dbReference type="PANTHER" id="PTHR24027">
    <property type="entry name" value="CADHERIN-23"/>
    <property type="match status" value="1"/>
</dbReference>
<dbReference type="Gene3D" id="2.60.40.60">
    <property type="entry name" value="Cadherins"/>
    <property type="match status" value="7"/>
</dbReference>
<comment type="subcellular location">
    <subcellularLocation>
        <location evidence="1">Cell membrane</location>
        <topology evidence="1">Single-pass type I membrane protein</topology>
    </subcellularLocation>
</comment>